<proteinExistence type="predicted"/>
<sequence>MKIAGILLLLFVILSILPSLGLTFAAPTVSIETSQSVYEYGDHLVMIINVPENCLFLIFFCSVTGDDAHIYITDPTERKSFFLQQPISQKYVEFPSKFPFDSAIWKPGTYVLELEYSGDKSSTQFTIEDTGKIALPFWIKDLAKMWINEPLVTDKDFARAIEYLIQREIIKIPYTEPGEETISSIPEWVKNNAGWWIEGKISDTEFTMALQYLVKTGIITVNLSKA</sequence>
<dbReference type="AlphaFoldDB" id="A0A7K4MZG0"/>
<keyword evidence="2" id="KW-1185">Reference proteome</keyword>
<protein>
    <recommendedName>
        <fullName evidence="3">Peptidase</fullName>
    </recommendedName>
</protein>
<organism evidence="1 2">
    <name type="scientific">Marine Group I thaumarchaeote</name>
    <dbReference type="NCBI Taxonomy" id="2511932"/>
    <lineage>
        <taxon>Archaea</taxon>
        <taxon>Nitrososphaerota</taxon>
        <taxon>Marine Group I</taxon>
    </lineage>
</organism>
<evidence type="ECO:0000313" key="2">
    <source>
        <dbReference type="Proteomes" id="UP000554454"/>
    </source>
</evidence>
<name>A0A7K4MZG0_9ARCH</name>
<accession>A0A7K4MZG0</accession>
<reference evidence="1 2" key="1">
    <citation type="journal article" date="2019" name="Environ. Microbiol.">
        <title>Genomics insights into ecotype formation of ammonia-oxidizing archaea in the deep ocean.</title>
        <authorList>
            <person name="Wang Y."/>
            <person name="Huang J.M."/>
            <person name="Cui G.J."/>
            <person name="Nunoura T."/>
            <person name="Takaki Y."/>
            <person name="Li W.L."/>
            <person name="Li J."/>
            <person name="Gao Z.M."/>
            <person name="Takai K."/>
            <person name="Zhang A.Q."/>
            <person name="Stepanauskas R."/>
        </authorList>
    </citation>
    <scope>NUCLEOTIDE SEQUENCE [LARGE SCALE GENOMIC DNA]</scope>
    <source>
        <strain evidence="1 2">D17</strain>
    </source>
</reference>
<comment type="caution">
    <text evidence="1">The sequence shown here is derived from an EMBL/GenBank/DDBJ whole genome shotgun (WGS) entry which is preliminary data.</text>
</comment>
<evidence type="ECO:0008006" key="3">
    <source>
        <dbReference type="Google" id="ProtNLM"/>
    </source>
</evidence>
<gene>
    <name evidence="1" type="ORF">HX834_04655</name>
</gene>
<evidence type="ECO:0000313" key="1">
    <source>
        <dbReference type="EMBL" id="NWJ68620.1"/>
    </source>
</evidence>
<dbReference type="Proteomes" id="UP000554454">
    <property type="component" value="Unassembled WGS sequence"/>
</dbReference>
<dbReference type="EMBL" id="JACATA010000014">
    <property type="protein sequence ID" value="NWJ68620.1"/>
    <property type="molecule type" value="Genomic_DNA"/>
</dbReference>